<evidence type="ECO:0000313" key="2">
    <source>
        <dbReference type="EMBL" id="ARE27171.1"/>
    </source>
</evidence>
<keyword evidence="1" id="KW-0812">Transmembrane</keyword>
<dbReference type="AlphaFoldDB" id="A0A1V0PD43"/>
<feature type="transmembrane region" description="Helical" evidence="1">
    <location>
        <begin position="9"/>
        <end position="30"/>
    </location>
</feature>
<reference evidence="2 3" key="1">
    <citation type="journal article" date="2017" name="BMC Genomics">
        <title>Comparative and functional genomics of the Lactococcus lactis taxon; insights into evolution and niche adaptation.</title>
        <authorList>
            <person name="Kelleher P."/>
            <person name="Bottacini F."/>
            <person name="Mahony J."/>
            <person name="Kilcawley K.N."/>
            <person name="van Sinderen D."/>
        </authorList>
    </citation>
    <scope>NUCLEOTIDE SEQUENCE [LARGE SCALE GENOMIC DNA]</scope>
    <source>
        <strain evidence="2 3">JM1</strain>
        <plasmid evidence="3">pmpjm1</plasmid>
    </source>
</reference>
<organism evidence="2 3">
    <name type="scientific">Lactococcus lactis subsp. cremoris</name>
    <name type="common">Streptococcus cremoris</name>
    <dbReference type="NCBI Taxonomy" id="1359"/>
    <lineage>
        <taxon>Bacteria</taxon>
        <taxon>Bacillati</taxon>
        <taxon>Bacillota</taxon>
        <taxon>Bacilli</taxon>
        <taxon>Lactobacillales</taxon>
        <taxon>Streptococcaceae</taxon>
        <taxon>Lactococcus</taxon>
    </lineage>
</organism>
<accession>A0A1V0PD43</accession>
<geneLocation type="plasmid" evidence="3">
    <name>pmpjm1</name>
</geneLocation>
<dbReference type="RefSeq" id="WP_155724493.1">
    <property type="nucleotide sequence ID" value="NZ_CP016746.2"/>
</dbReference>
<sequence length="50" mass="5259">MIDDSSNRLVWVAVGIALVFVIYKGFSIFAPTLTSQVTNSISGVVSGIGK</sequence>
<protein>
    <submittedName>
        <fullName evidence="2">Uncharacterized protein</fullName>
    </submittedName>
</protein>
<keyword evidence="2" id="KW-0614">Plasmid</keyword>
<gene>
    <name evidence="2" type="ORF">LLJM1_04135</name>
</gene>
<name>A0A1V0PD43_LACLC</name>
<keyword evidence="1" id="KW-1133">Transmembrane helix</keyword>
<dbReference type="Proteomes" id="UP000191806">
    <property type="component" value="Plasmid pJM1A"/>
</dbReference>
<proteinExistence type="predicted"/>
<keyword evidence="1" id="KW-0472">Membrane</keyword>
<evidence type="ECO:0000256" key="1">
    <source>
        <dbReference type="SAM" id="Phobius"/>
    </source>
</evidence>
<dbReference type="EMBL" id="CP016746">
    <property type="protein sequence ID" value="ARE27171.1"/>
    <property type="molecule type" value="Genomic_DNA"/>
</dbReference>
<evidence type="ECO:0000313" key="3">
    <source>
        <dbReference type="Proteomes" id="UP000191806"/>
    </source>
</evidence>